<evidence type="ECO:0000313" key="3">
    <source>
        <dbReference type="Proteomes" id="UP000053319"/>
    </source>
</evidence>
<accession>R7SIN6</accession>
<evidence type="ECO:0000256" key="1">
    <source>
        <dbReference type="SAM" id="MobiDB-lite"/>
    </source>
</evidence>
<dbReference type="Proteomes" id="UP000053319">
    <property type="component" value="Unassembled WGS sequence"/>
</dbReference>
<organism evidence="2 3">
    <name type="scientific">Dichomitus squalens (strain LYAD-421)</name>
    <name type="common">Western red white-rot fungus</name>
    <dbReference type="NCBI Taxonomy" id="732165"/>
    <lineage>
        <taxon>Eukaryota</taxon>
        <taxon>Fungi</taxon>
        <taxon>Dikarya</taxon>
        <taxon>Basidiomycota</taxon>
        <taxon>Agaricomycotina</taxon>
        <taxon>Agaricomycetes</taxon>
        <taxon>Polyporales</taxon>
        <taxon>Polyporaceae</taxon>
        <taxon>Dichomitus</taxon>
    </lineage>
</organism>
<feature type="region of interest" description="Disordered" evidence="1">
    <location>
        <begin position="160"/>
        <end position="183"/>
    </location>
</feature>
<name>R7SIN6_DICSQ</name>
<sequence length="277" mass="28950">MSYNDPARGLPTHPTQALDFSEDVPRYTAGELASRLLRLAESHEPVEGANSAARSVCTDCLRMAIGRSACPHGCFPRDRRERPLLLYRGELLAAGVTPDQIAALVGPRPSVAAPGSSGSVGPGHSSSAYNSLRGPASPAPPVSSVSAIASSATMASGSSGVTYLPVTPTRSHSGLSSARATARQAAPAGAPAVAAAPGDPPALGYEYEPHFDQYNADIKTWYVVVAGRSVGVFGNIVDMISATSGVSKNYQFSRNNYQDAIEAFRKAQHKGEVRTRQ</sequence>
<dbReference type="HOGENOM" id="CLU_1004808_0_0_1"/>
<gene>
    <name evidence="2" type="ORF">DICSQDRAFT_175615</name>
</gene>
<dbReference type="KEGG" id="dsq:DICSQDRAFT_175615"/>
<dbReference type="GeneID" id="18840211"/>
<dbReference type="AlphaFoldDB" id="R7SIN6"/>
<reference evidence="2 3" key="1">
    <citation type="journal article" date="2012" name="Science">
        <title>The Paleozoic origin of enzymatic lignin decomposition reconstructed from 31 fungal genomes.</title>
        <authorList>
            <person name="Floudas D."/>
            <person name="Binder M."/>
            <person name="Riley R."/>
            <person name="Barry K."/>
            <person name="Blanchette R.A."/>
            <person name="Henrissat B."/>
            <person name="Martinez A.T."/>
            <person name="Otillar R."/>
            <person name="Spatafora J.W."/>
            <person name="Yadav J.S."/>
            <person name="Aerts A."/>
            <person name="Benoit I."/>
            <person name="Boyd A."/>
            <person name="Carlson A."/>
            <person name="Copeland A."/>
            <person name="Coutinho P.M."/>
            <person name="de Vries R.P."/>
            <person name="Ferreira P."/>
            <person name="Findley K."/>
            <person name="Foster B."/>
            <person name="Gaskell J."/>
            <person name="Glotzer D."/>
            <person name="Gorecki P."/>
            <person name="Heitman J."/>
            <person name="Hesse C."/>
            <person name="Hori C."/>
            <person name="Igarashi K."/>
            <person name="Jurgens J.A."/>
            <person name="Kallen N."/>
            <person name="Kersten P."/>
            <person name="Kohler A."/>
            <person name="Kuees U."/>
            <person name="Kumar T.K.A."/>
            <person name="Kuo A."/>
            <person name="LaButti K."/>
            <person name="Larrondo L.F."/>
            <person name="Lindquist E."/>
            <person name="Ling A."/>
            <person name="Lombard V."/>
            <person name="Lucas S."/>
            <person name="Lundell T."/>
            <person name="Martin R."/>
            <person name="McLaughlin D.J."/>
            <person name="Morgenstern I."/>
            <person name="Morin E."/>
            <person name="Murat C."/>
            <person name="Nagy L.G."/>
            <person name="Nolan M."/>
            <person name="Ohm R.A."/>
            <person name="Patyshakuliyeva A."/>
            <person name="Rokas A."/>
            <person name="Ruiz-Duenas F.J."/>
            <person name="Sabat G."/>
            <person name="Salamov A."/>
            <person name="Samejima M."/>
            <person name="Schmutz J."/>
            <person name="Slot J.C."/>
            <person name="St John F."/>
            <person name="Stenlid J."/>
            <person name="Sun H."/>
            <person name="Sun S."/>
            <person name="Syed K."/>
            <person name="Tsang A."/>
            <person name="Wiebenga A."/>
            <person name="Young D."/>
            <person name="Pisabarro A."/>
            <person name="Eastwood D.C."/>
            <person name="Martin F."/>
            <person name="Cullen D."/>
            <person name="Grigoriev I.V."/>
            <person name="Hibbett D.S."/>
        </authorList>
    </citation>
    <scope>NUCLEOTIDE SEQUENCE [LARGE SCALE GENOMIC DNA]</scope>
    <source>
        <strain evidence="2 3">LYAD-421 SS1</strain>
    </source>
</reference>
<dbReference type="EMBL" id="JH719507">
    <property type="protein sequence ID" value="EJF55698.1"/>
    <property type="molecule type" value="Genomic_DNA"/>
</dbReference>
<dbReference type="OrthoDB" id="10632896at2759"/>
<feature type="region of interest" description="Disordered" evidence="1">
    <location>
        <begin position="111"/>
        <end position="143"/>
    </location>
</feature>
<evidence type="ECO:0000313" key="2">
    <source>
        <dbReference type="EMBL" id="EJF55698.1"/>
    </source>
</evidence>
<proteinExistence type="predicted"/>
<dbReference type="RefSeq" id="XP_007371559.1">
    <property type="nucleotide sequence ID" value="XM_007371497.1"/>
</dbReference>
<feature type="compositionally biased region" description="Low complexity" evidence="1">
    <location>
        <begin position="111"/>
        <end position="128"/>
    </location>
</feature>
<protein>
    <submittedName>
        <fullName evidence="2">Uncharacterized protein</fullName>
    </submittedName>
</protein>